<feature type="region of interest" description="Disordered" evidence="6">
    <location>
        <begin position="826"/>
        <end position="851"/>
    </location>
</feature>
<dbReference type="GO" id="GO:0005829">
    <property type="term" value="C:cytosol"/>
    <property type="evidence" value="ECO:0007669"/>
    <property type="project" value="TreeGrafter"/>
</dbReference>
<keyword evidence="4" id="KW-0808">Transferase</keyword>
<evidence type="ECO:0000256" key="4">
    <source>
        <dbReference type="ARBA" id="ARBA00022679"/>
    </source>
</evidence>
<feature type="compositionally biased region" description="Polar residues" evidence="6">
    <location>
        <begin position="52"/>
        <end position="68"/>
    </location>
</feature>
<comment type="catalytic activity">
    <reaction evidence="5">
        <text>D-glucose 6-phosphate + UDP-alpha-D-glucose = alpha,alpha-trehalose 6-phosphate + UDP + H(+)</text>
        <dbReference type="Rhea" id="RHEA:18889"/>
        <dbReference type="ChEBI" id="CHEBI:15378"/>
        <dbReference type="ChEBI" id="CHEBI:58223"/>
        <dbReference type="ChEBI" id="CHEBI:58429"/>
        <dbReference type="ChEBI" id="CHEBI:58885"/>
        <dbReference type="ChEBI" id="CHEBI:61548"/>
        <dbReference type="EC" id="2.4.1.15"/>
    </reaction>
</comment>
<keyword evidence="8" id="KW-1185">Reference proteome</keyword>
<dbReference type="Gene3D" id="3.40.50.2000">
    <property type="entry name" value="Glycogen Phosphorylase B"/>
    <property type="match status" value="2"/>
</dbReference>
<gene>
    <name evidence="7" type="ORF">BWQ96_06301</name>
</gene>
<dbReference type="Pfam" id="PF00982">
    <property type="entry name" value="Glyco_transf_20"/>
    <property type="match status" value="1"/>
</dbReference>
<name>A0A2V3IPC9_9FLOR</name>
<dbReference type="InterPro" id="IPR001830">
    <property type="entry name" value="Glyco_trans_20"/>
</dbReference>
<proteinExistence type="inferred from homology"/>
<evidence type="ECO:0000256" key="5">
    <source>
        <dbReference type="ARBA" id="ARBA00048039"/>
    </source>
</evidence>
<evidence type="ECO:0000256" key="2">
    <source>
        <dbReference type="ARBA" id="ARBA00012538"/>
    </source>
</evidence>
<dbReference type="FunFam" id="3.40.50.2000:FF:000035">
    <property type="entry name" value="Trehalose-6-phosphate synthase"/>
    <property type="match status" value="1"/>
</dbReference>
<accession>A0A2V3IPC9</accession>
<dbReference type="GO" id="GO:0003825">
    <property type="term" value="F:alpha,alpha-trehalose-phosphate synthase (UDP-forming) activity"/>
    <property type="evidence" value="ECO:0007669"/>
    <property type="project" value="UniProtKB-EC"/>
</dbReference>
<comment type="similarity">
    <text evidence="1">In the N-terminal section; belongs to the glycosyltransferase 20 family.</text>
</comment>
<dbReference type="SMR" id="A0A2V3IPC9"/>
<dbReference type="InterPro" id="IPR036412">
    <property type="entry name" value="HAD-like_sf"/>
</dbReference>
<keyword evidence="3" id="KW-0328">Glycosyltransferase</keyword>
<dbReference type="Proteomes" id="UP000247409">
    <property type="component" value="Unassembled WGS sequence"/>
</dbReference>
<dbReference type="CDD" id="cd03788">
    <property type="entry name" value="GT20_TPS"/>
    <property type="match status" value="1"/>
</dbReference>
<dbReference type="EC" id="2.4.1.15" evidence="2"/>
<dbReference type="NCBIfam" id="TIGR00685">
    <property type="entry name" value="T6PP"/>
    <property type="match status" value="1"/>
</dbReference>
<dbReference type="SUPFAM" id="SSF56784">
    <property type="entry name" value="HAD-like"/>
    <property type="match status" value="1"/>
</dbReference>
<dbReference type="GO" id="GO:0004805">
    <property type="term" value="F:trehalose-phosphatase activity"/>
    <property type="evidence" value="ECO:0007669"/>
    <property type="project" value="TreeGrafter"/>
</dbReference>
<dbReference type="CDD" id="cd01627">
    <property type="entry name" value="HAD_TPP"/>
    <property type="match status" value="1"/>
</dbReference>
<dbReference type="STRING" id="448386.A0A2V3IPC9"/>
<reference evidence="7 8" key="1">
    <citation type="journal article" date="2018" name="Mol. Biol. Evol.">
        <title>Analysis of the draft genome of the red seaweed Gracilariopsis chorda provides insights into genome size evolution in Rhodophyta.</title>
        <authorList>
            <person name="Lee J."/>
            <person name="Yang E.C."/>
            <person name="Graf L."/>
            <person name="Yang J.H."/>
            <person name="Qiu H."/>
            <person name="Zel Zion U."/>
            <person name="Chan C.X."/>
            <person name="Stephens T.G."/>
            <person name="Weber A.P.M."/>
            <person name="Boo G.H."/>
            <person name="Boo S.M."/>
            <person name="Kim K.M."/>
            <person name="Shin Y."/>
            <person name="Jung M."/>
            <person name="Lee S.J."/>
            <person name="Yim H.S."/>
            <person name="Lee J.H."/>
            <person name="Bhattacharya D."/>
            <person name="Yoon H.S."/>
        </authorList>
    </citation>
    <scope>NUCLEOTIDE SEQUENCE [LARGE SCALE GENOMIC DNA]</scope>
    <source>
        <strain evidence="7 8">SKKU-2015</strain>
        <tissue evidence="7">Whole body</tissue>
    </source>
</reference>
<dbReference type="NCBIfam" id="NF011071">
    <property type="entry name" value="PRK14501.1"/>
    <property type="match status" value="1"/>
</dbReference>
<dbReference type="InterPro" id="IPR023214">
    <property type="entry name" value="HAD_sf"/>
</dbReference>
<evidence type="ECO:0000256" key="3">
    <source>
        <dbReference type="ARBA" id="ARBA00022676"/>
    </source>
</evidence>
<organism evidence="7 8">
    <name type="scientific">Gracilariopsis chorda</name>
    <dbReference type="NCBI Taxonomy" id="448386"/>
    <lineage>
        <taxon>Eukaryota</taxon>
        <taxon>Rhodophyta</taxon>
        <taxon>Florideophyceae</taxon>
        <taxon>Rhodymeniophycidae</taxon>
        <taxon>Gracilariales</taxon>
        <taxon>Gracilariaceae</taxon>
        <taxon>Gracilariopsis</taxon>
    </lineage>
</organism>
<evidence type="ECO:0000256" key="6">
    <source>
        <dbReference type="SAM" id="MobiDB-lite"/>
    </source>
</evidence>
<evidence type="ECO:0000313" key="7">
    <source>
        <dbReference type="EMBL" id="PXF43932.1"/>
    </source>
</evidence>
<protein>
    <recommendedName>
        <fullName evidence="2">alpha,alpha-trehalose-phosphate synthase (UDP-forming)</fullName>
        <ecNumber evidence="2">2.4.1.15</ecNumber>
    </recommendedName>
</protein>
<dbReference type="SUPFAM" id="SSF53756">
    <property type="entry name" value="UDP-Glycosyltransferase/glycogen phosphorylase"/>
    <property type="match status" value="1"/>
</dbReference>
<dbReference type="PANTHER" id="PTHR10788">
    <property type="entry name" value="TREHALOSE-6-PHOSPHATE SYNTHASE"/>
    <property type="match status" value="1"/>
</dbReference>
<evidence type="ECO:0000313" key="8">
    <source>
        <dbReference type="Proteomes" id="UP000247409"/>
    </source>
</evidence>
<dbReference type="Gene3D" id="3.30.70.1020">
    <property type="entry name" value="Trehalose-6-phosphate phosphatase related protein, domain 2"/>
    <property type="match status" value="1"/>
</dbReference>
<feature type="region of interest" description="Disordered" evidence="6">
    <location>
        <begin position="34"/>
        <end position="74"/>
    </location>
</feature>
<feature type="region of interest" description="Disordered" evidence="6">
    <location>
        <begin position="1"/>
        <end position="20"/>
    </location>
</feature>
<dbReference type="EMBL" id="NBIV01000107">
    <property type="protein sequence ID" value="PXF43932.1"/>
    <property type="molecule type" value="Genomic_DNA"/>
</dbReference>
<comment type="caution">
    <text evidence="7">The sequence shown here is derived from an EMBL/GenBank/DDBJ whole genome shotgun (WGS) entry which is preliminary data.</text>
</comment>
<dbReference type="FunFam" id="3.40.50.2000:FF:000010">
    <property type="entry name" value="Alpha,alpha-trehalose-phosphate synthase"/>
    <property type="match status" value="1"/>
</dbReference>
<dbReference type="PANTHER" id="PTHR10788:SF106">
    <property type="entry name" value="BCDNA.GH08860"/>
    <property type="match status" value="1"/>
</dbReference>
<dbReference type="Pfam" id="PF02358">
    <property type="entry name" value="Trehalose_PPase"/>
    <property type="match status" value="1"/>
</dbReference>
<dbReference type="NCBIfam" id="TIGR02400">
    <property type="entry name" value="trehalose_OtsA"/>
    <property type="match status" value="1"/>
</dbReference>
<dbReference type="InterPro" id="IPR003337">
    <property type="entry name" value="Trehalose_PPase"/>
</dbReference>
<dbReference type="OrthoDB" id="755951at2759"/>
<dbReference type="Gene3D" id="3.40.50.1000">
    <property type="entry name" value="HAD superfamily/HAD-like"/>
    <property type="match status" value="1"/>
</dbReference>
<sequence>MSGSSSETDELDEDPRQTEAEILNKIHRLHLQLESVRGEPVDEDDEPGQGNGSSIGSRSYTRLDNASPAQGGHSPRLIVVSNRLPVTVSKTDKGEWNFRVSSGGLVSALAGVKNQIPFVWVGWTGMEIAASEQEEMRAKLSEEKNCYPVFLSEGDANLYYNGFCNDVLWPLFHYVPLPIVSSDGERKFDYKYWDAYSKANHRFADAVMQIYEPGDLIWVQDYHLMLLPSLLRKRVRDVTIGFFLHTPFPSSEVYRILPVRNYILQGVLAADLIGFHTYDYARHFLSVCTRILGLEASPKGVTLKDHFANVGIFPIGIDPNTWTEKLRTTSVKERILDLEDKFKGKKVLLGVDRLDYIKGVPHKLMAFEVLLSKHPEWKDKVVLVQIGVPSRTEVDEYKKLISQTNELVGRINAQYGSVENAPIVFINQSVNFDDLCALYFIADVAVVTSIRDGMNLVSYEYVVCQQERHGVLVLSEFAGSAQSLSSAIRVNPWNTEEVASAMHEALSIPERERALKHWKLFHYVNKHTAAFWAGSFVTELQQIERLVKAQEVHKSKQSLLRVSVDLLPELRQRKKRLFILEYEGTLCHPASLPDLATPSVSIRRFLQRLCADRRNLVYIMSGRSGDTLESWFGDLEIGMVSEQGCAIQHPGETAWEPTIEADDQSWRASVLPILQYFTERTPGSHLEQKDKTITWHFRDADPMFGSWQAKELQLLLAESCLNLPVEVISGLKHLELRPIGVSRVGALQKILSTMSEDLDFTFAMGSDKADEDLFSFLNQYVRSGDGRVVTLSCRVGGKSDSSAAERYVPDPDTVVRMLRELGPALSSASVKKDRSSNTLSSGILRKENGTRKERIQRINSVQRSRSYDGEMNITLQRYAVPKSTVNGLVREGK</sequence>
<dbReference type="GO" id="GO:0005992">
    <property type="term" value="P:trehalose biosynthetic process"/>
    <property type="evidence" value="ECO:0007669"/>
    <property type="project" value="InterPro"/>
</dbReference>
<dbReference type="AlphaFoldDB" id="A0A2V3IPC9"/>
<evidence type="ECO:0000256" key="1">
    <source>
        <dbReference type="ARBA" id="ARBA00005409"/>
    </source>
</evidence>
<dbReference type="InterPro" id="IPR012766">
    <property type="entry name" value="Trehalose_OtsA"/>
</dbReference>